<name>A3PCM5_PROM0</name>
<keyword evidence="2" id="KW-1185">Reference proteome</keyword>
<evidence type="ECO:0000313" key="1">
    <source>
        <dbReference type="EMBL" id="ABO17500.1"/>
    </source>
</evidence>
<proteinExistence type="predicted"/>
<dbReference type="STRING" id="167546.P9301_08771"/>
<dbReference type="Proteomes" id="UP000001430">
    <property type="component" value="Chromosome"/>
</dbReference>
<organism evidence="1 2">
    <name type="scientific">Prochlorococcus marinus (strain MIT 9301)</name>
    <dbReference type="NCBI Taxonomy" id="167546"/>
    <lineage>
        <taxon>Bacteria</taxon>
        <taxon>Bacillati</taxon>
        <taxon>Cyanobacteriota</taxon>
        <taxon>Cyanophyceae</taxon>
        <taxon>Synechococcales</taxon>
        <taxon>Prochlorococcaceae</taxon>
        <taxon>Prochlorococcus</taxon>
    </lineage>
</organism>
<evidence type="ECO:0000313" key="2">
    <source>
        <dbReference type="Proteomes" id="UP000001430"/>
    </source>
</evidence>
<dbReference type="HOGENOM" id="CLU_1915211_0_0_3"/>
<sequence>MPTKKKRVGFIPRDDVMRIIDKLSIENNLSNSKIISILVEEALSIRGIFNRKDGKAIQTHQLNNDNKKGLSDNSDVFIDNQKYSINNNLGNNLIPSKSTHLNEENQENQEAFDLQTYKKFLSFLKFQEMLDKYNT</sequence>
<dbReference type="AlphaFoldDB" id="A3PCM5"/>
<reference evidence="1 2" key="1">
    <citation type="journal article" date="2007" name="PLoS Genet.">
        <title>Patterns and implications of gene gain and loss in the evolution of Prochlorococcus.</title>
        <authorList>
            <person name="Kettler G.C."/>
            <person name="Martiny A.C."/>
            <person name="Huang K."/>
            <person name="Zucker J."/>
            <person name="Coleman M.L."/>
            <person name="Rodrigue S."/>
            <person name="Chen F."/>
            <person name="Lapidus A."/>
            <person name="Ferriera S."/>
            <person name="Johnson J."/>
            <person name="Steglich C."/>
            <person name="Church G.M."/>
            <person name="Richardson P."/>
            <person name="Chisholm S.W."/>
        </authorList>
    </citation>
    <scope>NUCLEOTIDE SEQUENCE [LARGE SCALE GENOMIC DNA]</scope>
    <source>
        <strain evidence="1 2">MIT 9301</strain>
    </source>
</reference>
<dbReference type="RefSeq" id="WP_011862849.1">
    <property type="nucleotide sequence ID" value="NC_009091.1"/>
</dbReference>
<accession>A3PCM5</accession>
<dbReference type="KEGG" id="pmg:P9301_08771"/>
<dbReference type="eggNOG" id="ENOG5030RJX">
    <property type="taxonomic scope" value="Bacteria"/>
</dbReference>
<protein>
    <submittedName>
        <fullName evidence="1">Possible BdrC3</fullName>
    </submittedName>
</protein>
<dbReference type="EMBL" id="CP000576">
    <property type="protein sequence ID" value="ABO17500.1"/>
    <property type="molecule type" value="Genomic_DNA"/>
</dbReference>
<gene>
    <name evidence="1" type="ordered locus">P9301_08771</name>
</gene>
<dbReference type="OrthoDB" id="541276at2"/>